<organism evidence="2 3">
    <name type="scientific">Emergencia timonensis</name>
    <dbReference type="NCBI Taxonomy" id="1776384"/>
    <lineage>
        <taxon>Bacteria</taxon>
        <taxon>Bacillati</taxon>
        <taxon>Bacillota</taxon>
        <taxon>Clostridia</taxon>
        <taxon>Peptostreptococcales</taxon>
        <taxon>Anaerovoracaceae</taxon>
        <taxon>Emergencia</taxon>
    </lineage>
</organism>
<accession>A0A415E835</accession>
<keyword evidence="3" id="KW-1185">Reference proteome</keyword>
<evidence type="ECO:0000313" key="2">
    <source>
        <dbReference type="EMBL" id="RHJ89899.1"/>
    </source>
</evidence>
<feature type="region of interest" description="Disordered" evidence="1">
    <location>
        <begin position="138"/>
        <end position="159"/>
    </location>
</feature>
<name>A0A415E835_9FIRM</name>
<proteinExistence type="predicted"/>
<feature type="region of interest" description="Disordered" evidence="1">
    <location>
        <begin position="61"/>
        <end position="113"/>
    </location>
</feature>
<comment type="caution">
    <text evidence="2">The sequence shown here is derived from an EMBL/GenBank/DDBJ whole genome shotgun (WGS) entry which is preliminary data.</text>
</comment>
<sequence>MNSNFAKLGLREDATKEQVKQAYELRLRKYKSSDYDDDPDYVRKKIAELKTAYNAAYSVAGNNRTADHSDDYERKEFKPRRYEPEKYDHDKFERDRDRAARQGEDRRFKTPDVSKLRDKMDTLKSTVSENVGGFVEDIRKASEQRDGEPEERRETSARATANVRRLNDNQSGRIIEPTPQPVYTQRLDDSGSGGIIQTPTGADKPVYDGSSSSAKGGSVAGMIIALLIGVVIMFASMCDDGGDDYNYDDYDDSSYSFTYNNDGDENIYNTAIDVNNLLYAQSSADSYSSEGYTEEEIKKAADRFAKNYLKMDDITSVTSYLYDNYEEYATDTSESYEEQITQVLAFYGFMDVYEAEGTLSPYTHKPITDLLAYIKYINKYYRENGLANEGEEL</sequence>
<feature type="compositionally biased region" description="Basic and acidic residues" evidence="1">
    <location>
        <begin position="65"/>
        <end position="113"/>
    </location>
</feature>
<feature type="compositionally biased region" description="Basic and acidic residues" evidence="1">
    <location>
        <begin position="138"/>
        <end position="156"/>
    </location>
</feature>
<evidence type="ECO:0000313" key="3">
    <source>
        <dbReference type="Proteomes" id="UP000284841"/>
    </source>
</evidence>
<evidence type="ECO:0008006" key="4">
    <source>
        <dbReference type="Google" id="ProtNLM"/>
    </source>
</evidence>
<evidence type="ECO:0000256" key="1">
    <source>
        <dbReference type="SAM" id="MobiDB-lite"/>
    </source>
</evidence>
<dbReference type="Proteomes" id="UP000284841">
    <property type="component" value="Unassembled WGS sequence"/>
</dbReference>
<dbReference type="AlphaFoldDB" id="A0A415E835"/>
<gene>
    <name evidence="2" type="ORF">DW099_04875</name>
</gene>
<dbReference type="EMBL" id="QRMS01000001">
    <property type="protein sequence ID" value="RHJ89899.1"/>
    <property type="molecule type" value="Genomic_DNA"/>
</dbReference>
<dbReference type="STRING" id="1776384.GCA_900086585_03264"/>
<reference evidence="2 3" key="1">
    <citation type="submission" date="2018-08" db="EMBL/GenBank/DDBJ databases">
        <title>A genome reference for cultivated species of the human gut microbiota.</title>
        <authorList>
            <person name="Zou Y."/>
            <person name="Xue W."/>
            <person name="Luo G."/>
        </authorList>
    </citation>
    <scope>NUCLEOTIDE SEQUENCE [LARGE SCALE GENOMIC DNA]</scope>
    <source>
        <strain evidence="2 3">AM07-24</strain>
    </source>
</reference>
<protein>
    <recommendedName>
        <fullName evidence="4">J domain-containing protein</fullName>
    </recommendedName>
</protein>
<dbReference type="RefSeq" id="WP_118333949.1">
    <property type="nucleotide sequence ID" value="NZ_AP025567.1"/>
</dbReference>
<dbReference type="OrthoDB" id="2086145at2"/>